<proteinExistence type="predicted"/>
<dbReference type="Proteomes" id="UP001564657">
    <property type="component" value="Unassembled WGS sequence"/>
</dbReference>
<gene>
    <name evidence="2" type="ORF">AB8U03_08880</name>
</gene>
<protein>
    <submittedName>
        <fullName evidence="2">Uncharacterized protein</fullName>
    </submittedName>
</protein>
<comment type="caution">
    <text evidence="2">The sequence shown here is derived from an EMBL/GenBank/DDBJ whole genome shotgun (WGS) entry which is preliminary data.</text>
</comment>
<keyword evidence="1" id="KW-1133">Transmembrane helix</keyword>
<reference evidence="2 3" key="1">
    <citation type="submission" date="2024-08" db="EMBL/GenBank/DDBJ databases">
        <title>Clostridium lapicellarii sp. nov., and Clostridium renhuaiense sp. nov., two species isolated from the mud in a fermentation cellar used for producing sauce-flavour Chinese liquors.</title>
        <authorList>
            <person name="Yang F."/>
            <person name="Wang H."/>
            <person name="Chen L.Q."/>
            <person name="Zhou N."/>
            <person name="Lu J.J."/>
            <person name="Pu X.X."/>
            <person name="Wan B."/>
            <person name="Wang L."/>
            <person name="Liu S.J."/>
        </authorList>
    </citation>
    <scope>NUCLEOTIDE SEQUENCE [LARGE SCALE GENOMIC DNA]</scope>
    <source>
        <strain evidence="2 3">MT-5</strain>
    </source>
</reference>
<sequence length="193" mass="22356">MLFFLYLSGFLTILLGIKLFRKQNKKIIGKNYSEKKILQYWIKRMIINITVMCISAIFILFIIPLLIWVSAPKETGLVDKILESKNLVPISSSNKNQYIKETSNKNIKTYVVNVGDSKNQNLQSFNSKSTEIISTDKESPKYEKIAEYKIKKLTGNWIIPNSVNDIYANIYIDYGQKNFIENKIKLLVPFNSK</sequence>
<keyword evidence="1" id="KW-0472">Membrane</keyword>
<evidence type="ECO:0000256" key="1">
    <source>
        <dbReference type="SAM" id="Phobius"/>
    </source>
</evidence>
<name>A0ABV4BNF0_9CLOT</name>
<dbReference type="RefSeq" id="WP_369704196.1">
    <property type="nucleotide sequence ID" value="NZ_JBGEWD010000007.1"/>
</dbReference>
<feature type="transmembrane region" description="Helical" evidence="1">
    <location>
        <begin position="45"/>
        <end position="69"/>
    </location>
</feature>
<dbReference type="EMBL" id="JBGEWD010000007">
    <property type="protein sequence ID" value="MEY8000308.1"/>
    <property type="molecule type" value="Genomic_DNA"/>
</dbReference>
<accession>A0ABV4BNF0</accession>
<keyword evidence="3" id="KW-1185">Reference proteome</keyword>
<evidence type="ECO:0000313" key="3">
    <source>
        <dbReference type="Proteomes" id="UP001564657"/>
    </source>
</evidence>
<keyword evidence="1" id="KW-0812">Transmembrane</keyword>
<evidence type="ECO:0000313" key="2">
    <source>
        <dbReference type="EMBL" id="MEY8000308.1"/>
    </source>
</evidence>
<feature type="transmembrane region" description="Helical" evidence="1">
    <location>
        <begin position="6"/>
        <end position="24"/>
    </location>
</feature>
<organism evidence="2 3">
    <name type="scientific">Clostridium moutaii</name>
    <dbReference type="NCBI Taxonomy" id="3240932"/>
    <lineage>
        <taxon>Bacteria</taxon>
        <taxon>Bacillati</taxon>
        <taxon>Bacillota</taxon>
        <taxon>Clostridia</taxon>
        <taxon>Eubacteriales</taxon>
        <taxon>Clostridiaceae</taxon>
        <taxon>Clostridium</taxon>
    </lineage>
</organism>